<gene>
    <name evidence="2" type="ORF">Micbo1qcDRAFT_165514</name>
</gene>
<dbReference type="STRING" id="196109.A0A136IWZ1"/>
<dbReference type="EMBL" id="KQ964255">
    <property type="protein sequence ID" value="KXJ89433.1"/>
    <property type="molecule type" value="Genomic_DNA"/>
</dbReference>
<feature type="non-terminal residue" evidence="2">
    <location>
        <position position="84"/>
    </location>
</feature>
<sequence>MEQTSAKRRKLDHATGGLSLDNAAGSGMGAAGATAFIMETEELLKEIRVDYSVMLPGADDKLRQFKEAIESLPPHEPTPIHDAV</sequence>
<dbReference type="Proteomes" id="UP000070501">
    <property type="component" value="Unassembled WGS sequence"/>
</dbReference>
<feature type="compositionally biased region" description="Basic residues" evidence="1">
    <location>
        <begin position="1"/>
        <end position="11"/>
    </location>
</feature>
<dbReference type="AlphaFoldDB" id="A0A136IWZ1"/>
<name>A0A136IWZ1_9PEZI</name>
<accession>A0A136IWZ1</accession>
<protein>
    <submittedName>
        <fullName evidence="2">Uncharacterized protein</fullName>
    </submittedName>
</protein>
<dbReference type="InParanoid" id="A0A136IWZ1"/>
<feature type="region of interest" description="Disordered" evidence="1">
    <location>
        <begin position="1"/>
        <end position="24"/>
    </location>
</feature>
<evidence type="ECO:0000313" key="3">
    <source>
        <dbReference type="Proteomes" id="UP000070501"/>
    </source>
</evidence>
<keyword evidence="3" id="KW-1185">Reference proteome</keyword>
<organism evidence="2 3">
    <name type="scientific">Microdochium bolleyi</name>
    <dbReference type="NCBI Taxonomy" id="196109"/>
    <lineage>
        <taxon>Eukaryota</taxon>
        <taxon>Fungi</taxon>
        <taxon>Dikarya</taxon>
        <taxon>Ascomycota</taxon>
        <taxon>Pezizomycotina</taxon>
        <taxon>Sordariomycetes</taxon>
        <taxon>Xylariomycetidae</taxon>
        <taxon>Xylariales</taxon>
        <taxon>Microdochiaceae</taxon>
        <taxon>Microdochium</taxon>
    </lineage>
</organism>
<evidence type="ECO:0000256" key="1">
    <source>
        <dbReference type="SAM" id="MobiDB-lite"/>
    </source>
</evidence>
<reference evidence="3" key="1">
    <citation type="submission" date="2016-02" db="EMBL/GenBank/DDBJ databases">
        <title>Draft genome sequence of Microdochium bolleyi, a fungal endophyte of beachgrass.</title>
        <authorList>
            <consortium name="DOE Joint Genome Institute"/>
            <person name="David A.S."/>
            <person name="May G."/>
            <person name="Haridas S."/>
            <person name="Lim J."/>
            <person name="Wang M."/>
            <person name="Labutti K."/>
            <person name="Lipzen A."/>
            <person name="Barry K."/>
            <person name="Grigoriev I.V."/>
        </authorList>
    </citation>
    <scope>NUCLEOTIDE SEQUENCE [LARGE SCALE GENOMIC DNA]</scope>
    <source>
        <strain evidence="3">J235TASD1</strain>
    </source>
</reference>
<evidence type="ECO:0000313" key="2">
    <source>
        <dbReference type="EMBL" id="KXJ89433.1"/>
    </source>
</evidence>
<proteinExistence type="predicted"/>